<dbReference type="GO" id="GO:0043200">
    <property type="term" value="P:response to amino acid"/>
    <property type="evidence" value="ECO:0007669"/>
    <property type="project" value="TreeGrafter"/>
</dbReference>
<evidence type="ECO:0000259" key="4">
    <source>
        <dbReference type="PROSITE" id="PS50956"/>
    </source>
</evidence>
<dbReference type="PANTHER" id="PTHR30154:SF34">
    <property type="entry name" value="TRANSCRIPTIONAL REGULATOR AZLB"/>
    <property type="match status" value="1"/>
</dbReference>
<evidence type="ECO:0000256" key="1">
    <source>
        <dbReference type="ARBA" id="ARBA00023015"/>
    </source>
</evidence>
<evidence type="ECO:0000313" key="5">
    <source>
        <dbReference type="EMBL" id="QNV37781.1"/>
    </source>
</evidence>
<dbReference type="GO" id="GO:0005829">
    <property type="term" value="C:cytosol"/>
    <property type="evidence" value="ECO:0007669"/>
    <property type="project" value="TreeGrafter"/>
</dbReference>
<keyword evidence="3" id="KW-0804">Transcription</keyword>
<keyword evidence="2" id="KW-0238">DNA-binding</keyword>
<evidence type="ECO:0000256" key="3">
    <source>
        <dbReference type="ARBA" id="ARBA00023163"/>
    </source>
</evidence>
<dbReference type="Pfam" id="PF13412">
    <property type="entry name" value="HTH_24"/>
    <property type="match status" value="1"/>
</dbReference>
<dbReference type="AlphaFoldDB" id="A0A7H2BDN5"/>
<accession>A0A7H2BDN5</accession>
<dbReference type="GeneID" id="96622647"/>
<organism evidence="5 6">
    <name type="scientific">Rothia terrae</name>
    <dbReference type="NCBI Taxonomy" id="396015"/>
    <lineage>
        <taxon>Bacteria</taxon>
        <taxon>Bacillati</taxon>
        <taxon>Actinomycetota</taxon>
        <taxon>Actinomycetes</taxon>
        <taxon>Micrococcales</taxon>
        <taxon>Micrococcaceae</taxon>
        <taxon>Rothia</taxon>
    </lineage>
</organism>
<dbReference type="Gene3D" id="1.10.10.10">
    <property type="entry name" value="Winged helix-like DNA-binding domain superfamily/Winged helix DNA-binding domain"/>
    <property type="match status" value="2"/>
</dbReference>
<dbReference type="RefSeq" id="WP_190724600.1">
    <property type="nucleotide sequence ID" value="NZ_CP061539.1"/>
</dbReference>
<proteinExistence type="predicted"/>
<sequence>MDKKIIITPTDKAMLEYLRAHPLASFAHLAEQLDLSPHYVSQRITSLESGGVLNIIGRTLPSFTGRVAWIIRADVNPATSASIAHYLAQQSVTRWVRLTTAHNELLCGVVQGQGTSSKVFEYLAGHGGVRNIHVHEILLTWTAEGEAAVSYPDIELDELDYRMVRILARNGRTPIAEIARATGSVPSTVSRRRARLIEHGVLYFEADIDHRALGYATDAMLWIKTAPGSMDAVGQVLRSLPQCRFAAAIGGQHNIVANIIVKDKSELVHLVDKHLSAHDVRQVEIVPMNPPLNGQALSKPAEKTTKTLF</sequence>
<dbReference type="InterPro" id="IPR019888">
    <property type="entry name" value="Tscrpt_reg_AsnC-like"/>
</dbReference>
<dbReference type="InterPro" id="IPR011008">
    <property type="entry name" value="Dimeric_a/b-barrel"/>
</dbReference>
<dbReference type="SUPFAM" id="SSF54909">
    <property type="entry name" value="Dimeric alpha+beta barrel"/>
    <property type="match status" value="1"/>
</dbReference>
<dbReference type="InterPro" id="IPR036390">
    <property type="entry name" value="WH_DNA-bd_sf"/>
</dbReference>
<dbReference type="PRINTS" id="PR00033">
    <property type="entry name" value="HTHASNC"/>
</dbReference>
<keyword evidence="6" id="KW-1185">Reference proteome</keyword>
<dbReference type="CDD" id="cd00090">
    <property type="entry name" value="HTH_ARSR"/>
    <property type="match status" value="1"/>
</dbReference>
<dbReference type="PANTHER" id="PTHR30154">
    <property type="entry name" value="LEUCINE-RESPONSIVE REGULATORY PROTEIN"/>
    <property type="match status" value="1"/>
</dbReference>
<evidence type="ECO:0000313" key="6">
    <source>
        <dbReference type="Proteomes" id="UP000516404"/>
    </source>
</evidence>
<dbReference type="EMBL" id="CP061539">
    <property type="protein sequence ID" value="QNV37781.1"/>
    <property type="molecule type" value="Genomic_DNA"/>
</dbReference>
<dbReference type="Pfam" id="PF13404">
    <property type="entry name" value="HTH_AsnC-type"/>
    <property type="match status" value="1"/>
</dbReference>
<name>A0A7H2BDN5_9MICC</name>
<dbReference type="InterPro" id="IPR000485">
    <property type="entry name" value="AsnC-type_HTH_dom"/>
</dbReference>
<evidence type="ECO:0000256" key="2">
    <source>
        <dbReference type="ARBA" id="ARBA00023125"/>
    </source>
</evidence>
<dbReference type="Proteomes" id="UP000516404">
    <property type="component" value="Chromosome"/>
</dbReference>
<dbReference type="PROSITE" id="PS50956">
    <property type="entry name" value="HTH_ASNC_2"/>
    <property type="match status" value="1"/>
</dbReference>
<dbReference type="InterPro" id="IPR036388">
    <property type="entry name" value="WH-like_DNA-bd_sf"/>
</dbReference>
<keyword evidence="1" id="KW-0805">Transcription regulation</keyword>
<dbReference type="Pfam" id="PF01037">
    <property type="entry name" value="AsnC_trans_reg"/>
    <property type="match status" value="1"/>
</dbReference>
<gene>
    <name evidence="5" type="ORF">IDM49_00225</name>
</gene>
<protein>
    <submittedName>
        <fullName evidence="5">Winged helix-turn-helix domain-containing protein</fullName>
    </submittedName>
</protein>
<dbReference type="Gene3D" id="3.30.70.920">
    <property type="match status" value="1"/>
</dbReference>
<dbReference type="SMART" id="SM00344">
    <property type="entry name" value="HTH_ASNC"/>
    <property type="match status" value="1"/>
</dbReference>
<feature type="domain" description="HTH asnC-type" evidence="4">
    <location>
        <begin position="156"/>
        <end position="216"/>
    </location>
</feature>
<dbReference type="InterPro" id="IPR019887">
    <property type="entry name" value="Tscrpt_reg_AsnC/Lrp_C"/>
</dbReference>
<dbReference type="SUPFAM" id="SSF46785">
    <property type="entry name" value="Winged helix' DNA-binding domain"/>
    <property type="match status" value="2"/>
</dbReference>
<dbReference type="KEGG" id="rter:IDM49_00225"/>
<reference evidence="5 6" key="1">
    <citation type="submission" date="2020-09" db="EMBL/GenBank/DDBJ databases">
        <title>Investigation of environmental microbes.</title>
        <authorList>
            <person name="Ou Y."/>
            <person name="Kang Q."/>
        </authorList>
    </citation>
    <scope>NUCLEOTIDE SEQUENCE [LARGE SCALE GENOMIC DNA]</scope>
    <source>
        <strain evidence="5 6">KJZ-14</strain>
    </source>
</reference>
<dbReference type="InterPro" id="IPR011991">
    <property type="entry name" value="ArsR-like_HTH"/>
</dbReference>
<dbReference type="GO" id="GO:0043565">
    <property type="term" value="F:sequence-specific DNA binding"/>
    <property type="evidence" value="ECO:0007669"/>
    <property type="project" value="InterPro"/>
</dbReference>